<proteinExistence type="predicted"/>
<sequence length="115" mass="12517">MVKHIGAILLFLLVSLTFIECLDQCSKTNLVNIRLRGALLGGYTRFWQLSTEVDVGTSVCHEIEKKLKYATTCAYGSKSKKCNCAGSWSNEQGVNSRIAAANKVLPSGQLVECSS</sequence>
<evidence type="ECO:0000256" key="1">
    <source>
        <dbReference type="SAM" id="SignalP"/>
    </source>
</evidence>
<accession>A0ABR2WVR0</accession>
<keyword evidence="3" id="KW-1185">Reference proteome</keyword>
<reference evidence="2 3" key="1">
    <citation type="submission" date="2023-04" db="EMBL/GenBank/DDBJ databases">
        <title>Genome of Basidiobolus ranarum AG-B5.</title>
        <authorList>
            <person name="Stajich J.E."/>
            <person name="Carter-House D."/>
            <person name="Gryganskyi A."/>
        </authorList>
    </citation>
    <scope>NUCLEOTIDE SEQUENCE [LARGE SCALE GENOMIC DNA]</scope>
    <source>
        <strain evidence="2 3">AG-B5</strain>
    </source>
</reference>
<evidence type="ECO:0000313" key="2">
    <source>
        <dbReference type="EMBL" id="KAK9765615.1"/>
    </source>
</evidence>
<comment type="caution">
    <text evidence="2">The sequence shown here is derived from an EMBL/GenBank/DDBJ whole genome shotgun (WGS) entry which is preliminary data.</text>
</comment>
<dbReference type="Proteomes" id="UP001479436">
    <property type="component" value="Unassembled WGS sequence"/>
</dbReference>
<name>A0ABR2WVR0_9FUNG</name>
<protein>
    <submittedName>
        <fullName evidence="2">Uncharacterized protein</fullName>
    </submittedName>
</protein>
<feature type="chain" id="PRO_5047327061" evidence="1">
    <location>
        <begin position="22"/>
        <end position="115"/>
    </location>
</feature>
<gene>
    <name evidence="2" type="ORF">K7432_005913</name>
</gene>
<keyword evidence="1" id="KW-0732">Signal</keyword>
<feature type="signal peptide" evidence="1">
    <location>
        <begin position="1"/>
        <end position="21"/>
    </location>
</feature>
<evidence type="ECO:0000313" key="3">
    <source>
        <dbReference type="Proteomes" id="UP001479436"/>
    </source>
</evidence>
<organism evidence="2 3">
    <name type="scientific">Basidiobolus ranarum</name>
    <dbReference type="NCBI Taxonomy" id="34480"/>
    <lineage>
        <taxon>Eukaryota</taxon>
        <taxon>Fungi</taxon>
        <taxon>Fungi incertae sedis</taxon>
        <taxon>Zoopagomycota</taxon>
        <taxon>Entomophthoromycotina</taxon>
        <taxon>Basidiobolomycetes</taxon>
        <taxon>Basidiobolales</taxon>
        <taxon>Basidiobolaceae</taxon>
        <taxon>Basidiobolus</taxon>
    </lineage>
</organism>
<dbReference type="EMBL" id="JASJQH010000246">
    <property type="protein sequence ID" value="KAK9765615.1"/>
    <property type="molecule type" value="Genomic_DNA"/>
</dbReference>